<dbReference type="PROSITE" id="PS00622">
    <property type="entry name" value="HTH_LUXR_1"/>
    <property type="match status" value="1"/>
</dbReference>
<dbReference type="GO" id="GO:0000160">
    <property type="term" value="P:phosphorelay signal transduction system"/>
    <property type="evidence" value="ECO:0007669"/>
    <property type="project" value="UniProtKB-KW"/>
</dbReference>
<evidence type="ECO:0000259" key="7">
    <source>
        <dbReference type="PROSITE" id="PS50043"/>
    </source>
</evidence>
<dbReference type="FunFam" id="3.40.50.2300:FF:000018">
    <property type="entry name" value="DNA-binding transcriptional regulator NtrC"/>
    <property type="match status" value="1"/>
</dbReference>
<dbReference type="EMBL" id="LXPS01000007">
    <property type="protein sequence ID" value="OAE48215.1"/>
    <property type="molecule type" value="Genomic_DNA"/>
</dbReference>
<dbReference type="InterPro" id="IPR011006">
    <property type="entry name" value="CheY-like_superfamily"/>
</dbReference>
<evidence type="ECO:0000256" key="4">
    <source>
        <dbReference type="ARBA" id="ARBA00023125"/>
    </source>
</evidence>
<dbReference type="InterPro" id="IPR001789">
    <property type="entry name" value="Sig_transdc_resp-reg_receiver"/>
</dbReference>
<dbReference type="SUPFAM" id="SSF52172">
    <property type="entry name" value="CheY-like"/>
    <property type="match status" value="1"/>
</dbReference>
<dbReference type="PROSITE" id="PS50110">
    <property type="entry name" value="RESPONSE_REGULATORY"/>
    <property type="match status" value="1"/>
</dbReference>
<evidence type="ECO:0000256" key="3">
    <source>
        <dbReference type="ARBA" id="ARBA00023015"/>
    </source>
</evidence>
<dbReference type="PANTHER" id="PTHR44688">
    <property type="entry name" value="DNA-BINDING TRANSCRIPTIONAL ACTIVATOR DEVR_DOSR"/>
    <property type="match status" value="1"/>
</dbReference>
<evidence type="ECO:0000256" key="2">
    <source>
        <dbReference type="ARBA" id="ARBA00023012"/>
    </source>
</evidence>
<feature type="domain" description="Response regulatory" evidence="8">
    <location>
        <begin position="9"/>
        <end position="123"/>
    </location>
</feature>
<feature type="domain" description="HTH luxR-type" evidence="7">
    <location>
        <begin position="139"/>
        <end position="204"/>
    </location>
</feature>
<dbReference type="Proteomes" id="UP000077098">
    <property type="component" value="Unassembled WGS sequence"/>
</dbReference>
<dbReference type="Pfam" id="PF00196">
    <property type="entry name" value="GerE"/>
    <property type="match status" value="1"/>
</dbReference>
<proteinExistence type="predicted"/>
<protein>
    <submittedName>
        <fullName evidence="9">DNA-binding response regulator</fullName>
    </submittedName>
</protein>
<keyword evidence="1 6" id="KW-0597">Phosphoprotein</keyword>
<keyword evidence="3" id="KW-0805">Transcription regulation</keyword>
<sequence>MIYDEDRGLIYVVDDDLDVRQSIETLLRATGYTVQSFAGAEEFLARDAAECPACLILDIRLGDDNGLDLQQAISESDRSLPVILLSGHPDVPTTVRGMRAGALTLLTKPFEEEEILKVVEEAINVDRIRRCTDRVHSDLQGRFSALTRRETEIFGLVTAGLMNKQIAGRLELSEITVKIHRRNMMRKMAADSLVDLVRMADVLGIRYEVSRYNRT</sequence>
<evidence type="ECO:0000313" key="9">
    <source>
        <dbReference type="EMBL" id="OAE48215.1"/>
    </source>
</evidence>
<dbReference type="InterPro" id="IPR000792">
    <property type="entry name" value="Tscrpt_reg_LuxR_C"/>
</dbReference>
<gene>
    <name evidence="9" type="ORF">A7J57_22705</name>
</gene>
<evidence type="ECO:0000259" key="8">
    <source>
        <dbReference type="PROSITE" id="PS50110"/>
    </source>
</evidence>
<keyword evidence="5" id="KW-0804">Transcription</keyword>
<dbReference type="PROSITE" id="PS50043">
    <property type="entry name" value="HTH_LUXR_2"/>
    <property type="match status" value="1"/>
</dbReference>
<dbReference type="GO" id="GO:0006355">
    <property type="term" value="P:regulation of DNA-templated transcription"/>
    <property type="evidence" value="ECO:0007669"/>
    <property type="project" value="InterPro"/>
</dbReference>
<dbReference type="InterPro" id="IPR036388">
    <property type="entry name" value="WH-like_DNA-bd_sf"/>
</dbReference>
<evidence type="ECO:0000313" key="10">
    <source>
        <dbReference type="Proteomes" id="UP000077098"/>
    </source>
</evidence>
<comment type="caution">
    <text evidence="9">The sequence shown here is derived from an EMBL/GenBank/DDBJ whole genome shotgun (WGS) entry which is preliminary data.</text>
</comment>
<dbReference type="GO" id="GO:0003677">
    <property type="term" value="F:DNA binding"/>
    <property type="evidence" value="ECO:0007669"/>
    <property type="project" value="UniProtKB-KW"/>
</dbReference>
<dbReference type="PRINTS" id="PR00038">
    <property type="entry name" value="HTHLUXR"/>
</dbReference>
<keyword evidence="2" id="KW-0902">Two-component regulatory system</keyword>
<dbReference type="PANTHER" id="PTHR44688:SF16">
    <property type="entry name" value="DNA-BINDING TRANSCRIPTIONAL ACTIVATOR DEVR_DOSR"/>
    <property type="match status" value="1"/>
</dbReference>
<evidence type="ECO:0000256" key="5">
    <source>
        <dbReference type="ARBA" id="ARBA00023163"/>
    </source>
</evidence>
<dbReference type="CDD" id="cd06170">
    <property type="entry name" value="LuxR_C_like"/>
    <property type="match status" value="1"/>
</dbReference>
<dbReference type="Gene3D" id="3.40.50.2300">
    <property type="match status" value="1"/>
</dbReference>
<feature type="modified residue" description="4-aspartylphosphate" evidence="6">
    <location>
        <position position="58"/>
    </location>
</feature>
<dbReference type="AlphaFoldDB" id="A0A176XGY7"/>
<organism evidence="9 10">
    <name type="scientific">Agrobacterium tumefaciens</name>
    <dbReference type="NCBI Taxonomy" id="358"/>
    <lineage>
        <taxon>Bacteria</taxon>
        <taxon>Pseudomonadati</taxon>
        <taxon>Pseudomonadota</taxon>
        <taxon>Alphaproteobacteria</taxon>
        <taxon>Hyphomicrobiales</taxon>
        <taxon>Rhizobiaceae</taxon>
        <taxon>Rhizobium/Agrobacterium group</taxon>
        <taxon>Agrobacterium</taxon>
        <taxon>Agrobacterium tumefaciens complex</taxon>
    </lineage>
</organism>
<accession>A0A176XGY7</accession>
<reference evidence="9 10" key="1">
    <citation type="submission" date="2016-05" db="EMBL/GenBank/DDBJ databases">
        <authorList>
            <person name="Lavstsen T."/>
            <person name="Jespersen J.S."/>
        </authorList>
    </citation>
    <scope>NUCLEOTIDE SEQUENCE [LARGE SCALE GENOMIC DNA]</scope>
    <source>
        <strain evidence="9 10">KCJ1736</strain>
    </source>
</reference>
<dbReference type="Pfam" id="PF00072">
    <property type="entry name" value="Response_reg"/>
    <property type="match status" value="1"/>
</dbReference>
<dbReference type="SMART" id="SM00421">
    <property type="entry name" value="HTH_LUXR"/>
    <property type="match status" value="1"/>
</dbReference>
<evidence type="ECO:0000256" key="6">
    <source>
        <dbReference type="PROSITE-ProRule" id="PRU00169"/>
    </source>
</evidence>
<keyword evidence="4 9" id="KW-0238">DNA-binding</keyword>
<dbReference type="Gene3D" id="1.10.10.10">
    <property type="entry name" value="Winged helix-like DNA-binding domain superfamily/Winged helix DNA-binding domain"/>
    <property type="match status" value="1"/>
</dbReference>
<dbReference type="SMART" id="SM00448">
    <property type="entry name" value="REC"/>
    <property type="match status" value="1"/>
</dbReference>
<name>A0A176XGY7_AGRTU</name>
<evidence type="ECO:0000256" key="1">
    <source>
        <dbReference type="ARBA" id="ARBA00022553"/>
    </source>
</evidence>